<evidence type="ECO:0000313" key="1">
    <source>
        <dbReference type="EMBL" id="KYH24571.1"/>
    </source>
</evidence>
<comment type="caution">
    <text evidence="1">The sequence shown here is derived from an EMBL/GenBank/DDBJ whole genome shotgun (WGS) entry which is preliminary data.</text>
</comment>
<accession>A0A151AA58</accession>
<gene>
    <name evidence="1" type="ORF">HAPAU_35540</name>
</gene>
<dbReference type="EMBL" id="LTAZ01000013">
    <property type="protein sequence ID" value="KYH24571.1"/>
    <property type="molecule type" value="Genomic_DNA"/>
</dbReference>
<proteinExistence type="predicted"/>
<protein>
    <submittedName>
        <fullName evidence="1">Uncharacterized protein</fullName>
    </submittedName>
</protein>
<dbReference type="AlphaFoldDB" id="A0A151AA58"/>
<sequence>MENFVSDTTDLLEKTTNEITVVLSFLKILLKSRPIRRNKLDIMPETTLIDSIRCPNIFVIEEIM</sequence>
<reference evidence="1 2" key="1">
    <citation type="submission" date="2016-02" db="EMBL/GenBank/DDBJ databases">
        <title>Genome sequence of Halalkalicoccus paucihalophilus DSM 24557.</title>
        <authorList>
            <person name="Poehlein A."/>
            <person name="Daniel R."/>
        </authorList>
    </citation>
    <scope>NUCLEOTIDE SEQUENCE [LARGE SCALE GENOMIC DNA]</scope>
    <source>
        <strain evidence="1 2">DSM 24557</strain>
    </source>
</reference>
<name>A0A151AA58_9EURY</name>
<organism evidence="1 2">
    <name type="scientific">Halalkalicoccus paucihalophilus</name>
    <dbReference type="NCBI Taxonomy" id="1008153"/>
    <lineage>
        <taxon>Archaea</taxon>
        <taxon>Methanobacteriati</taxon>
        <taxon>Methanobacteriota</taxon>
        <taxon>Stenosarchaea group</taxon>
        <taxon>Halobacteria</taxon>
        <taxon>Halobacteriales</taxon>
        <taxon>Halococcaceae</taxon>
        <taxon>Halalkalicoccus</taxon>
    </lineage>
</organism>
<keyword evidence="2" id="KW-1185">Reference proteome</keyword>
<evidence type="ECO:0000313" key="2">
    <source>
        <dbReference type="Proteomes" id="UP000075321"/>
    </source>
</evidence>
<dbReference type="Proteomes" id="UP000075321">
    <property type="component" value="Unassembled WGS sequence"/>
</dbReference>